<evidence type="ECO:0000313" key="2">
    <source>
        <dbReference type="EMBL" id="RMV34700.1"/>
    </source>
</evidence>
<dbReference type="Proteomes" id="UP000271631">
    <property type="component" value="Unassembled WGS sequence"/>
</dbReference>
<proteinExistence type="predicted"/>
<evidence type="ECO:0008006" key="4">
    <source>
        <dbReference type="Google" id="ProtNLM"/>
    </source>
</evidence>
<feature type="signal peptide" evidence="1">
    <location>
        <begin position="1"/>
        <end position="23"/>
    </location>
</feature>
<reference evidence="2 3" key="1">
    <citation type="submission" date="2018-08" db="EMBL/GenBank/DDBJ databases">
        <title>Recombination of ecologically and evolutionarily significant loci maintains genetic cohesion in the Pseudomonas syringae species complex.</title>
        <authorList>
            <person name="Dillon M."/>
            <person name="Thakur S."/>
            <person name="Almeida R.N.D."/>
            <person name="Weir B.S."/>
            <person name="Guttman D.S."/>
        </authorList>
    </citation>
    <scope>NUCLEOTIDE SEQUENCE [LARGE SCALE GENOMIC DNA]</scope>
    <source>
        <strain evidence="2 3">ICMP 11281</strain>
    </source>
</reference>
<dbReference type="Pfam" id="PF12582">
    <property type="entry name" value="DUF3757"/>
    <property type="match status" value="1"/>
</dbReference>
<organism evidence="2 3">
    <name type="scientific">Pseudomonas syringae pv. maculicola</name>
    <dbReference type="NCBI Taxonomy" id="59511"/>
    <lineage>
        <taxon>Bacteria</taxon>
        <taxon>Pseudomonadati</taxon>
        <taxon>Pseudomonadota</taxon>
        <taxon>Gammaproteobacteria</taxon>
        <taxon>Pseudomonadales</taxon>
        <taxon>Pseudomonadaceae</taxon>
        <taxon>Pseudomonas</taxon>
    </lineage>
</organism>
<comment type="caution">
    <text evidence="2">The sequence shown here is derived from an EMBL/GenBank/DDBJ whole genome shotgun (WGS) entry which is preliminary data.</text>
</comment>
<feature type="chain" id="PRO_5014234379" description="DUF3757 domain-containing protein" evidence="1">
    <location>
        <begin position="24"/>
        <end position="145"/>
    </location>
</feature>
<gene>
    <name evidence="2" type="ORF">ALP13_02448</name>
</gene>
<evidence type="ECO:0000256" key="1">
    <source>
        <dbReference type="SAM" id="SignalP"/>
    </source>
</evidence>
<evidence type="ECO:0000313" key="3">
    <source>
        <dbReference type="Proteomes" id="UP000271631"/>
    </source>
</evidence>
<protein>
    <recommendedName>
        <fullName evidence="4">DUF3757 domain-containing protein</fullName>
    </recommendedName>
</protein>
<dbReference type="AlphaFoldDB" id="A0A0N0G2L6"/>
<sequence>MKKILISFAVTTSLMGISAVSQAMENCPAVAKIEKVSPGVYRANGNDGEWTGILQGAVAKEMPVQSFEMALATQENPVGPQRIQYCTYNIAGRDTVDMRFTATSGQHITVKTEGSAWKKEEGPLGLIYNVCEKTSPENCTFTILK</sequence>
<dbReference type="InterPro" id="IPR022231">
    <property type="entry name" value="DUF3757"/>
</dbReference>
<accession>A0A0N0G2L6</accession>
<dbReference type="EMBL" id="RBUQ01000216">
    <property type="protein sequence ID" value="RMV34700.1"/>
    <property type="molecule type" value="Genomic_DNA"/>
</dbReference>
<name>A0A0N0G2L6_PSEYM</name>
<dbReference type="RefSeq" id="WP_005767494.1">
    <property type="nucleotide sequence ID" value="NZ_CP067024.1"/>
</dbReference>
<dbReference type="GeneID" id="1185750"/>
<keyword evidence="1" id="KW-0732">Signal</keyword>